<sequence length="695" mass="77279">MPLLLQLQFTSTSFLWLLGCLALGIGYAVLLYNSSSHLKKPVRNLLFALRTLAITIIAFLLFAPLVKNVNTSIEKPLIIIAQDNSASILVSKNKDFNDKLYVASLKKLESELSQDYDVRSFNFGSSVKNGLDVKFNGPVTDISSVFKLIEDQFSNRNIGALIIGSDGIYNRGQNPEYEARNVKSSIYTVAMGDTIAKRDLLISNVNYNNITYLDNQFQVEITVEGYQSQGSSSLLTVSDKGGVVFSRPIAVNSNEFRLTVPVTLLAKTKGIQQYNIRLGAISNELSIRNNSQTIFVEVIDGRQKVLILANSPHPDIAAVKQSVEINKNYSVKTAFASEVSKTDIDEAGLVILHQLPSVSANAQDIIKMVGKKPVLYILGAQSNVAAFSTSQPLLGITSTGNTQEVVASFEPDFYSFTLTDANKQRIRNFAPLISPFGNYGLKGPGNIMMSQQIGKVVTKMPLLVFGEENQRKMAVLAGEGIWRWRLEDFQESGNHEAIDELVGKTVQYLSTRDDKRKFRVYSSKNAFDENEHVILNAELYNNAFELVNTPDVNISLSSRSGKSYSFVFSRTTNAYNLDAGVLPAGEYGYNARTELGKDKYTAAGQFVITQQQAEFKQTRANHQLLYTLAQQSGGKMVFPSQLMDLARLIKANENVKTVSYEDRKYEEPINLKLVFFIILTLLSVEWFSRKRNGEV</sequence>
<organism evidence="2 3">
    <name type="scientific">Daejeonella lutea</name>
    <dbReference type="NCBI Taxonomy" id="572036"/>
    <lineage>
        <taxon>Bacteria</taxon>
        <taxon>Pseudomonadati</taxon>
        <taxon>Bacteroidota</taxon>
        <taxon>Sphingobacteriia</taxon>
        <taxon>Sphingobacteriales</taxon>
        <taxon>Sphingobacteriaceae</taxon>
        <taxon>Daejeonella</taxon>
    </lineage>
</organism>
<dbReference type="RefSeq" id="WP_079702167.1">
    <property type="nucleotide sequence ID" value="NZ_FUYR01000001.1"/>
</dbReference>
<dbReference type="OrthoDB" id="9763076at2"/>
<accession>A0A1T5BYY3</accession>
<evidence type="ECO:0000256" key="1">
    <source>
        <dbReference type="SAM" id="Phobius"/>
    </source>
</evidence>
<evidence type="ECO:0008006" key="4">
    <source>
        <dbReference type="Google" id="ProtNLM"/>
    </source>
</evidence>
<keyword evidence="3" id="KW-1185">Reference proteome</keyword>
<proteinExistence type="predicted"/>
<name>A0A1T5BYY3_9SPHI</name>
<gene>
    <name evidence="2" type="ORF">SAMN05661099_1725</name>
</gene>
<reference evidence="3" key="1">
    <citation type="submission" date="2017-02" db="EMBL/GenBank/DDBJ databases">
        <authorList>
            <person name="Varghese N."/>
            <person name="Submissions S."/>
        </authorList>
    </citation>
    <scope>NUCLEOTIDE SEQUENCE [LARGE SCALE GENOMIC DNA]</scope>
    <source>
        <strain evidence="3">DSM 22385</strain>
    </source>
</reference>
<keyword evidence="1" id="KW-0472">Membrane</keyword>
<dbReference type="STRING" id="572036.SAMN05661099_1725"/>
<feature type="transmembrane region" description="Helical" evidence="1">
    <location>
        <begin position="14"/>
        <end position="33"/>
    </location>
</feature>
<feature type="transmembrane region" description="Helical" evidence="1">
    <location>
        <begin position="45"/>
        <end position="66"/>
    </location>
</feature>
<dbReference type="EMBL" id="FUYR01000001">
    <property type="protein sequence ID" value="SKB52384.1"/>
    <property type="molecule type" value="Genomic_DNA"/>
</dbReference>
<keyword evidence="1" id="KW-0812">Transmembrane</keyword>
<dbReference type="PANTHER" id="PTHR37947">
    <property type="entry name" value="BLL2462 PROTEIN"/>
    <property type="match status" value="1"/>
</dbReference>
<dbReference type="AlphaFoldDB" id="A0A1T5BYY3"/>
<dbReference type="PANTHER" id="PTHR37947:SF1">
    <property type="entry name" value="BLL2462 PROTEIN"/>
    <property type="match status" value="1"/>
</dbReference>
<evidence type="ECO:0000313" key="2">
    <source>
        <dbReference type="EMBL" id="SKB52384.1"/>
    </source>
</evidence>
<dbReference type="Proteomes" id="UP000189981">
    <property type="component" value="Unassembled WGS sequence"/>
</dbReference>
<protein>
    <recommendedName>
        <fullName evidence="4">VWA domain-containing protein</fullName>
    </recommendedName>
</protein>
<keyword evidence="1" id="KW-1133">Transmembrane helix</keyword>
<evidence type="ECO:0000313" key="3">
    <source>
        <dbReference type="Proteomes" id="UP000189981"/>
    </source>
</evidence>